<dbReference type="InterPro" id="IPR002876">
    <property type="entry name" value="Transcrip_reg_TACO1-like"/>
</dbReference>
<feature type="non-terminal residue" evidence="5">
    <location>
        <position position="1"/>
    </location>
</feature>
<keyword evidence="6" id="KW-1185">Reference proteome</keyword>
<dbReference type="InterPro" id="IPR048300">
    <property type="entry name" value="TACO1_YebC-like_2nd/3rd_dom"/>
</dbReference>
<dbReference type="PANTHER" id="PTHR12532:SF0">
    <property type="entry name" value="TRANSLATIONAL ACTIVATOR OF CYTOCHROME C OXIDASE 1"/>
    <property type="match status" value="1"/>
</dbReference>
<dbReference type="Pfam" id="PF20772">
    <property type="entry name" value="TACO1_YebC_N"/>
    <property type="match status" value="1"/>
</dbReference>
<dbReference type="Gene3D" id="1.10.10.200">
    <property type="match status" value="1"/>
</dbReference>
<accession>A0A6G1HA51</accession>
<evidence type="ECO:0000259" key="4">
    <source>
        <dbReference type="Pfam" id="PF20772"/>
    </source>
</evidence>
<dbReference type="PANTHER" id="PTHR12532">
    <property type="entry name" value="TRANSLATIONAL ACTIVATOR OF CYTOCHROME C OXIDASE 1"/>
    <property type="match status" value="1"/>
</dbReference>
<feature type="non-terminal residue" evidence="5">
    <location>
        <position position="254"/>
    </location>
</feature>
<evidence type="ECO:0000259" key="3">
    <source>
        <dbReference type="Pfam" id="PF01709"/>
    </source>
</evidence>
<dbReference type="InterPro" id="IPR017856">
    <property type="entry name" value="Integrase-like_N"/>
</dbReference>
<dbReference type="GO" id="GO:0005739">
    <property type="term" value="C:mitochondrion"/>
    <property type="evidence" value="ECO:0007669"/>
    <property type="project" value="UniProtKB-SubCell"/>
</dbReference>
<feature type="domain" description="TACO1/YebC-like N-terminal" evidence="4">
    <location>
        <begin position="12"/>
        <end position="82"/>
    </location>
</feature>
<dbReference type="HAMAP" id="MF_00693">
    <property type="entry name" value="Transcrip_reg_TACO1"/>
    <property type="match status" value="1"/>
</dbReference>
<dbReference type="Proteomes" id="UP000800041">
    <property type="component" value="Unassembled WGS sequence"/>
</dbReference>
<dbReference type="EMBL" id="ML977143">
    <property type="protein sequence ID" value="KAF1990103.1"/>
    <property type="molecule type" value="Genomic_DNA"/>
</dbReference>
<dbReference type="SUPFAM" id="SSF75625">
    <property type="entry name" value="YebC-like"/>
    <property type="match status" value="1"/>
</dbReference>
<evidence type="ECO:0000313" key="6">
    <source>
        <dbReference type="Proteomes" id="UP000800041"/>
    </source>
</evidence>
<name>A0A6G1HA51_9PEZI</name>
<sequence>LSSSARTSSGHSKWATIKHDKLAKDTSMMRKRTQLSHEIATASNLGGPDPSSNPRLATAVSAAKKASVPKATIATAIARGQGISVSGTALQSVVVEGTFPSGVAVIVECLTDNTNRTMMEIRALVKDHGGSHGPTAYMFERRGKVILKIPREAYMGSDSAMMAALENGALDFAEDEEDEEDEHVRVVLYSDPTSLKGLAKATADALKGDIASEELIWHPNEDAIVELDTESEAPIMEFLEKARENSSVQGVFTN</sequence>
<reference evidence="5" key="1">
    <citation type="journal article" date="2020" name="Stud. Mycol.">
        <title>101 Dothideomycetes genomes: a test case for predicting lifestyles and emergence of pathogens.</title>
        <authorList>
            <person name="Haridas S."/>
            <person name="Albert R."/>
            <person name="Binder M."/>
            <person name="Bloem J."/>
            <person name="Labutti K."/>
            <person name="Salamov A."/>
            <person name="Andreopoulos B."/>
            <person name="Baker S."/>
            <person name="Barry K."/>
            <person name="Bills G."/>
            <person name="Bluhm B."/>
            <person name="Cannon C."/>
            <person name="Castanera R."/>
            <person name="Culley D."/>
            <person name="Daum C."/>
            <person name="Ezra D."/>
            <person name="Gonzalez J."/>
            <person name="Henrissat B."/>
            <person name="Kuo A."/>
            <person name="Liang C."/>
            <person name="Lipzen A."/>
            <person name="Lutzoni F."/>
            <person name="Magnuson J."/>
            <person name="Mondo S."/>
            <person name="Nolan M."/>
            <person name="Ohm R."/>
            <person name="Pangilinan J."/>
            <person name="Park H.-J."/>
            <person name="Ramirez L."/>
            <person name="Alfaro M."/>
            <person name="Sun H."/>
            <person name="Tritt A."/>
            <person name="Yoshinaga Y."/>
            <person name="Zwiers L.-H."/>
            <person name="Turgeon B."/>
            <person name="Goodwin S."/>
            <person name="Spatafora J."/>
            <person name="Crous P."/>
            <person name="Grigoriev I."/>
        </authorList>
    </citation>
    <scope>NUCLEOTIDE SEQUENCE</scope>
    <source>
        <strain evidence="5">CBS 113979</strain>
    </source>
</reference>
<comment type="similarity">
    <text evidence="2">Belongs to the TACO1 family.</text>
</comment>
<comment type="subcellular location">
    <subcellularLocation>
        <location evidence="1">Mitochondrion</location>
    </subcellularLocation>
</comment>
<dbReference type="InterPro" id="IPR026564">
    <property type="entry name" value="Transcrip_reg_TACO1-like_dom3"/>
</dbReference>
<dbReference type="InterPro" id="IPR049083">
    <property type="entry name" value="TACO1_YebC_N"/>
</dbReference>
<dbReference type="InterPro" id="IPR029072">
    <property type="entry name" value="YebC-like"/>
</dbReference>
<gene>
    <name evidence="5" type="ORF">K402DRAFT_306493</name>
</gene>
<protein>
    <submittedName>
        <fullName evidence="5">YebC-like protein</fullName>
    </submittedName>
</protein>
<dbReference type="Gene3D" id="3.30.70.980">
    <property type="match status" value="2"/>
</dbReference>
<evidence type="ECO:0000256" key="2">
    <source>
        <dbReference type="ARBA" id="ARBA00008724"/>
    </source>
</evidence>
<dbReference type="AlphaFoldDB" id="A0A6G1HA51"/>
<evidence type="ECO:0000313" key="5">
    <source>
        <dbReference type="EMBL" id="KAF1990103.1"/>
    </source>
</evidence>
<dbReference type="OrthoDB" id="2017544at2759"/>
<dbReference type="FunFam" id="1.10.10.200:FF:000002">
    <property type="entry name" value="Probable transcriptional regulatory protein CLM62_37755"/>
    <property type="match status" value="1"/>
</dbReference>
<organism evidence="5 6">
    <name type="scientific">Aulographum hederae CBS 113979</name>
    <dbReference type="NCBI Taxonomy" id="1176131"/>
    <lineage>
        <taxon>Eukaryota</taxon>
        <taxon>Fungi</taxon>
        <taxon>Dikarya</taxon>
        <taxon>Ascomycota</taxon>
        <taxon>Pezizomycotina</taxon>
        <taxon>Dothideomycetes</taxon>
        <taxon>Pleosporomycetidae</taxon>
        <taxon>Aulographales</taxon>
        <taxon>Aulographaceae</taxon>
    </lineage>
</organism>
<feature type="domain" description="TACO1/YebC-like second and third" evidence="3">
    <location>
        <begin position="91"/>
        <end position="254"/>
    </location>
</feature>
<dbReference type="Pfam" id="PF01709">
    <property type="entry name" value="Transcrip_reg"/>
    <property type="match status" value="1"/>
</dbReference>
<proteinExistence type="inferred from homology"/>
<evidence type="ECO:0000256" key="1">
    <source>
        <dbReference type="ARBA" id="ARBA00004173"/>
    </source>
</evidence>